<evidence type="ECO:0000256" key="5">
    <source>
        <dbReference type="SAM" id="MobiDB-lite"/>
    </source>
</evidence>
<feature type="domain" description="AMP-dependent synthetase/ligase" evidence="6">
    <location>
        <begin position="22"/>
        <end position="366"/>
    </location>
</feature>
<dbReference type="Gene3D" id="3.40.50.12780">
    <property type="entry name" value="N-terminal domain of ligase-like"/>
    <property type="match status" value="1"/>
</dbReference>
<accession>A0A1G7ZG53</accession>
<evidence type="ECO:0000313" key="8">
    <source>
        <dbReference type="EMBL" id="SDH07506.1"/>
    </source>
</evidence>
<feature type="region of interest" description="Disordered" evidence="5">
    <location>
        <begin position="595"/>
        <end position="696"/>
    </location>
</feature>
<feature type="compositionally biased region" description="Basic residues" evidence="5">
    <location>
        <begin position="468"/>
        <end position="477"/>
    </location>
</feature>
<proteinExistence type="inferred from homology"/>
<dbReference type="InterPro" id="IPR000873">
    <property type="entry name" value="AMP-dep_synth/lig_dom"/>
</dbReference>
<dbReference type="GO" id="GO:0005524">
    <property type="term" value="F:ATP binding"/>
    <property type="evidence" value="ECO:0007669"/>
    <property type="project" value="UniProtKB-KW"/>
</dbReference>
<dbReference type="Proteomes" id="UP000198967">
    <property type="component" value="Unassembled WGS sequence"/>
</dbReference>
<keyword evidence="3" id="KW-0547">Nucleotide-binding</keyword>
<gene>
    <name evidence="8" type="ORF">SAMN05216377_118123</name>
</gene>
<evidence type="ECO:0000256" key="4">
    <source>
        <dbReference type="ARBA" id="ARBA00022840"/>
    </source>
</evidence>
<evidence type="ECO:0000259" key="7">
    <source>
        <dbReference type="Pfam" id="PF13193"/>
    </source>
</evidence>
<keyword evidence="9" id="KW-1185">Reference proteome</keyword>
<dbReference type="AlphaFoldDB" id="A0A1G7ZG53"/>
<dbReference type="Pfam" id="PF13193">
    <property type="entry name" value="AMP-binding_C"/>
    <property type="match status" value="1"/>
</dbReference>
<dbReference type="InterPro" id="IPR051087">
    <property type="entry name" value="Mitochondrial_ACSM"/>
</dbReference>
<evidence type="ECO:0000259" key="6">
    <source>
        <dbReference type="Pfam" id="PF00501"/>
    </source>
</evidence>
<keyword evidence="2 8" id="KW-0436">Ligase</keyword>
<reference evidence="8 9" key="1">
    <citation type="submission" date="2016-10" db="EMBL/GenBank/DDBJ databases">
        <authorList>
            <person name="de Groot N.N."/>
        </authorList>
    </citation>
    <scope>NUCLEOTIDE SEQUENCE [LARGE SCALE GENOMIC DNA]</scope>
    <source>
        <strain evidence="8 9">CGMCC 4.3143</strain>
    </source>
</reference>
<comment type="similarity">
    <text evidence="1">Belongs to the ATP-dependent AMP-binding enzyme family.</text>
</comment>
<dbReference type="InterPro" id="IPR025110">
    <property type="entry name" value="AMP-bd_C"/>
</dbReference>
<dbReference type="SUPFAM" id="SSF56801">
    <property type="entry name" value="Acetyl-CoA synthetase-like"/>
    <property type="match status" value="1"/>
</dbReference>
<dbReference type="PANTHER" id="PTHR43605">
    <property type="entry name" value="ACYL-COENZYME A SYNTHETASE"/>
    <property type="match status" value="1"/>
</dbReference>
<feature type="domain" description="AMP-binding enzyme C-terminal" evidence="7">
    <location>
        <begin position="429"/>
        <end position="467"/>
    </location>
</feature>
<keyword evidence="4" id="KW-0067">ATP-binding</keyword>
<dbReference type="InterPro" id="IPR042099">
    <property type="entry name" value="ANL_N_sf"/>
</dbReference>
<feature type="compositionally biased region" description="Gly residues" evidence="5">
    <location>
        <begin position="616"/>
        <end position="629"/>
    </location>
</feature>
<feature type="compositionally biased region" description="Basic and acidic residues" evidence="5">
    <location>
        <begin position="644"/>
        <end position="696"/>
    </location>
</feature>
<dbReference type="PANTHER" id="PTHR43605:SF10">
    <property type="entry name" value="ACYL-COA SYNTHETASE MEDIUM CHAIN FAMILY MEMBER 3"/>
    <property type="match status" value="1"/>
</dbReference>
<name>A0A1G7ZG53_PSEOR</name>
<organism evidence="8 9">
    <name type="scientific">Pseudonocardia oroxyli</name>
    <dbReference type="NCBI Taxonomy" id="366584"/>
    <lineage>
        <taxon>Bacteria</taxon>
        <taxon>Bacillati</taxon>
        <taxon>Actinomycetota</taxon>
        <taxon>Actinomycetes</taxon>
        <taxon>Pseudonocardiales</taxon>
        <taxon>Pseudonocardiaceae</taxon>
        <taxon>Pseudonocardia</taxon>
    </lineage>
</organism>
<dbReference type="EMBL" id="FNBE01000018">
    <property type="protein sequence ID" value="SDH07506.1"/>
    <property type="molecule type" value="Genomic_DNA"/>
</dbReference>
<dbReference type="InterPro" id="IPR045851">
    <property type="entry name" value="AMP-bd_C_sf"/>
</dbReference>
<evidence type="ECO:0000256" key="2">
    <source>
        <dbReference type="ARBA" id="ARBA00022598"/>
    </source>
</evidence>
<dbReference type="GO" id="GO:0006633">
    <property type="term" value="P:fatty acid biosynthetic process"/>
    <property type="evidence" value="ECO:0007669"/>
    <property type="project" value="TreeGrafter"/>
</dbReference>
<sequence length="734" mass="77229">MTVQELVRTYGAPDANALHLLCRRHPADAVAFTVVEPDLTSRDLTYGELDEASGRVAAGLAALGVGRGDRVATLMGKSAEFVIGLLAIWRLGAVQVPLFTAFAPPAIALRITGNGTKVVLVDESQQPKLDEIDTDARIIPTGALADLDGDAPEPVAVGGDGVLIELFTSGTTGTPKGVPVPLRALAGLHSYQELALDHTDEDVFWNAADPGWAYGLYYAITAPMATGRRSLLLHAGFSPALTWQVLAEFGVTNFAAGPTVYRALRSDPAPTPAGLRLRHCSSAGEPLTPEVVEWAEKELGLPVRDHYGQTETGMTVANAWHPDLLADIKTGSMGRPLPGWSVTVLRSDVDEPAPVGELGRVAVDVPNSPYMAFTGYRDAAERTAERFSADGRWYLTGDVATVDADGYLTFGSRDDDVILMAGYRIGPFEVESALLSHPAVLEAAVVGEPDELRGEVVVAHVVTAPGTTHRRRPRRRPAAGGQVEARRPRLSAADPLRVGAPEDPQREDPALPPAPDLTLRRGALLLLGRLLGGGGLLRRALLGGGLLRGRGLRRGLGRGLGRGGLGGRRLGGGGLGRRGLGGRLLRRRLLGGRGGGVLGEGARGTRGARGRAGSRGARGGSARGGGPAGGRLRRGRGRGPAADGRLERRAGPEGRDRGRRDRDRLTGARVARDARGARPGLEHAEAGEGHRAAGTDRLGDDVEHAVHCGRRGPLVAELLRQGLYQLRLVHGPAP</sequence>
<dbReference type="Gene3D" id="3.30.300.30">
    <property type="match status" value="1"/>
</dbReference>
<evidence type="ECO:0000313" key="9">
    <source>
        <dbReference type="Proteomes" id="UP000198967"/>
    </source>
</evidence>
<feature type="region of interest" description="Disordered" evidence="5">
    <location>
        <begin position="463"/>
        <end position="515"/>
    </location>
</feature>
<dbReference type="STRING" id="366584.SAMN05216377_118123"/>
<protein>
    <submittedName>
        <fullName evidence="8">Acyl-coenzyme A synthetase/AMP-(Fatty) acid ligase</fullName>
    </submittedName>
</protein>
<evidence type="ECO:0000256" key="1">
    <source>
        <dbReference type="ARBA" id="ARBA00006432"/>
    </source>
</evidence>
<evidence type="ECO:0000256" key="3">
    <source>
        <dbReference type="ARBA" id="ARBA00022741"/>
    </source>
</evidence>
<feature type="compositionally biased region" description="Gly residues" evidence="5">
    <location>
        <begin position="595"/>
        <end position="604"/>
    </location>
</feature>
<dbReference type="GO" id="GO:0015645">
    <property type="term" value="F:fatty acid ligase activity"/>
    <property type="evidence" value="ECO:0007669"/>
    <property type="project" value="TreeGrafter"/>
</dbReference>
<dbReference type="Pfam" id="PF00501">
    <property type="entry name" value="AMP-binding"/>
    <property type="match status" value="1"/>
</dbReference>
<dbReference type="GO" id="GO:0016405">
    <property type="term" value="F:CoA-ligase activity"/>
    <property type="evidence" value="ECO:0007669"/>
    <property type="project" value="UniProtKB-ARBA"/>
</dbReference>
<dbReference type="GO" id="GO:0004321">
    <property type="term" value="F:fatty-acyl-CoA synthase activity"/>
    <property type="evidence" value="ECO:0007669"/>
    <property type="project" value="TreeGrafter"/>
</dbReference>
<dbReference type="GO" id="GO:0006637">
    <property type="term" value="P:acyl-CoA metabolic process"/>
    <property type="evidence" value="ECO:0007669"/>
    <property type="project" value="TreeGrafter"/>
</dbReference>